<dbReference type="InterPro" id="IPR036388">
    <property type="entry name" value="WH-like_DNA-bd_sf"/>
</dbReference>
<dbReference type="PANTHER" id="PTHR43132:SF2">
    <property type="entry name" value="ARSENICAL RESISTANCE OPERON REPRESSOR ARSR-RELATED"/>
    <property type="match status" value="1"/>
</dbReference>
<dbReference type="Pfam" id="PF01022">
    <property type="entry name" value="HTH_5"/>
    <property type="match status" value="1"/>
</dbReference>
<evidence type="ECO:0000313" key="5">
    <source>
        <dbReference type="EMBL" id="MST97912.1"/>
    </source>
</evidence>
<name>A0A844G4T0_9BACT</name>
<dbReference type="InterPro" id="IPR036390">
    <property type="entry name" value="WH_DNA-bd_sf"/>
</dbReference>
<dbReference type="GO" id="GO:0003677">
    <property type="term" value="F:DNA binding"/>
    <property type="evidence" value="ECO:0007669"/>
    <property type="project" value="UniProtKB-KW"/>
</dbReference>
<dbReference type="PRINTS" id="PR00778">
    <property type="entry name" value="HTHARSR"/>
</dbReference>
<dbReference type="RefSeq" id="WP_106055284.1">
    <property type="nucleotide sequence ID" value="NZ_CALXOB010000043.1"/>
</dbReference>
<keyword evidence="1" id="KW-0805">Transcription regulation</keyword>
<keyword evidence="3" id="KW-0804">Transcription</keyword>
<evidence type="ECO:0000313" key="6">
    <source>
        <dbReference type="Proteomes" id="UP000435649"/>
    </source>
</evidence>
<dbReference type="NCBIfam" id="NF033788">
    <property type="entry name" value="HTH_metalloreg"/>
    <property type="match status" value="1"/>
</dbReference>
<dbReference type="SUPFAM" id="SSF46785">
    <property type="entry name" value="Winged helix' DNA-binding domain"/>
    <property type="match status" value="1"/>
</dbReference>
<evidence type="ECO:0000256" key="3">
    <source>
        <dbReference type="ARBA" id="ARBA00023163"/>
    </source>
</evidence>
<proteinExistence type="predicted"/>
<dbReference type="PROSITE" id="PS50987">
    <property type="entry name" value="HTH_ARSR_2"/>
    <property type="match status" value="1"/>
</dbReference>
<dbReference type="EMBL" id="VUNS01000013">
    <property type="protein sequence ID" value="MST97912.1"/>
    <property type="molecule type" value="Genomic_DNA"/>
</dbReference>
<keyword evidence="6" id="KW-1185">Reference proteome</keyword>
<comment type="caution">
    <text evidence="5">The sequence shown here is derived from an EMBL/GenBank/DDBJ whole genome shotgun (WGS) entry which is preliminary data.</text>
</comment>
<organism evidence="5 6">
    <name type="scientific">Victivallis lenta</name>
    <dbReference type="NCBI Taxonomy" id="2606640"/>
    <lineage>
        <taxon>Bacteria</taxon>
        <taxon>Pseudomonadati</taxon>
        <taxon>Lentisphaerota</taxon>
        <taxon>Lentisphaeria</taxon>
        <taxon>Victivallales</taxon>
        <taxon>Victivallaceae</taxon>
        <taxon>Victivallis</taxon>
    </lineage>
</organism>
<dbReference type="InterPro" id="IPR051011">
    <property type="entry name" value="Metal_resp_trans_reg"/>
</dbReference>
<gene>
    <name evidence="5" type="ORF">FYJ85_12775</name>
</gene>
<reference evidence="5 6" key="1">
    <citation type="submission" date="2019-08" db="EMBL/GenBank/DDBJ databases">
        <title>In-depth cultivation of the pig gut microbiome towards novel bacterial diversity and tailored functional studies.</title>
        <authorList>
            <person name="Wylensek D."/>
            <person name="Hitch T.C.A."/>
            <person name="Clavel T."/>
        </authorList>
    </citation>
    <scope>NUCLEOTIDE SEQUENCE [LARGE SCALE GENOMIC DNA]</scope>
    <source>
        <strain evidence="5 6">BBE-744-WT-12</strain>
    </source>
</reference>
<protein>
    <submittedName>
        <fullName evidence="5">Helix-turn-helix transcriptional regulator</fullName>
    </submittedName>
</protein>
<keyword evidence="2" id="KW-0238">DNA-binding</keyword>
<dbReference type="PANTHER" id="PTHR43132">
    <property type="entry name" value="ARSENICAL RESISTANCE OPERON REPRESSOR ARSR-RELATED"/>
    <property type="match status" value="1"/>
</dbReference>
<dbReference type="InterPro" id="IPR001845">
    <property type="entry name" value="HTH_ArsR_DNA-bd_dom"/>
</dbReference>
<dbReference type="Gene3D" id="1.10.10.10">
    <property type="entry name" value="Winged helix-like DNA-binding domain superfamily/Winged helix DNA-binding domain"/>
    <property type="match status" value="1"/>
</dbReference>
<dbReference type="AlphaFoldDB" id="A0A844G4T0"/>
<dbReference type="Proteomes" id="UP000435649">
    <property type="component" value="Unassembled WGS sequence"/>
</dbReference>
<feature type="domain" description="HTH arsR-type" evidence="4">
    <location>
        <begin position="7"/>
        <end position="102"/>
    </location>
</feature>
<evidence type="ECO:0000259" key="4">
    <source>
        <dbReference type="PROSITE" id="PS50987"/>
    </source>
</evidence>
<dbReference type="GO" id="GO:0003700">
    <property type="term" value="F:DNA-binding transcription factor activity"/>
    <property type="evidence" value="ECO:0007669"/>
    <property type="project" value="InterPro"/>
</dbReference>
<dbReference type="CDD" id="cd00090">
    <property type="entry name" value="HTH_ARSR"/>
    <property type="match status" value="1"/>
</dbReference>
<dbReference type="SMART" id="SM00418">
    <property type="entry name" value="HTH_ARSR"/>
    <property type="match status" value="1"/>
</dbReference>
<evidence type="ECO:0000256" key="2">
    <source>
        <dbReference type="ARBA" id="ARBA00023125"/>
    </source>
</evidence>
<accession>A0A844G4T0</accession>
<sequence length="104" mass="11693">MSETERLPDEFLNAMAEVIKLIGHPLRLRILEYLDLHGECTVNTIVAGISGQQSAVSQHLNKMRMAGIVACRREGRQILYRIGAVNAVTILNCLRGKYRSLQEE</sequence>
<evidence type="ECO:0000256" key="1">
    <source>
        <dbReference type="ARBA" id="ARBA00023015"/>
    </source>
</evidence>
<dbReference type="InterPro" id="IPR011991">
    <property type="entry name" value="ArsR-like_HTH"/>
</dbReference>